<evidence type="ECO:0000313" key="2">
    <source>
        <dbReference type="EMBL" id="CAB4148876.1"/>
    </source>
</evidence>
<evidence type="ECO:0000313" key="4">
    <source>
        <dbReference type="EMBL" id="CAB4188193.1"/>
    </source>
</evidence>
<evidence type="ECO:0000313" key="5">
    <source>
        <dbReference type="EMBL" id="CAB4220475.1"/>
    </source>
</evidence>
<accession>A0A6J5SYI1</accession>
<dbReference type="EMBL" id="LR797121">
    <property type="protein sequence ID" value="CAB4188193.1"/>
    <property type="molecule type" value="Genomic_DNA"/>
</dbReference>
<proteinExistence type="predicted"/>
<dbReference type="EMBL" id="LR796974">
    <property type="protein sequence ID" value="CAB4179128.1"/>
    <property type="molecule type" value="Genomic_DNA"/>
</dbReference>
<protein>
    <submittedName>
        <fullName evidence="5">Uncharacterized protein</fullName>
    </submittedName>
</protein>
<name>A0A6J5SYI1_9CAUD</name>
<organism evidence="5">
    <name type="scientific">uncultured Caudovirales phage</name>
    <dbReference type="NCBI Taxonomy" id="2100421"/>
    <lineage>
        <taxon>Viruses</taxon>
        <taxon>Duplodnaviria</taxon>
        <taxon>Heunggongvirae</taxon>
        <taxon>Uroviricota</taxon>
        <taxon>Caudoviricetes</taxon>
        <taxon>Peduoviridae</taxon>
        <taxon>Maltschvirus</taxon>
        <taxon>Maltschvirus maltsch</taxon>
    </lineage>
</organism>
<feature type="region of interest" description="Disordered" evidence="1">
    <location>
        <begin position="1"/>
        <end position="21"/>
    </location>
</feature>
<evidence type="ECO:0000313" key="3">
    <source>
        <dbReference type="EMBL" id="CAB4179128.1"/>
    </source>
</evidence>
<reference evidence="5" key="1">
    <citation type="submission" date="2020-05" db="EMBL/GenBank/DDBJ databases">
        <authorList>
            <person name="Chiriac C."/>
            <person name="Salcher M."/>
            <person name="Ghai R."/>
            <person name="Kavagutti S V."/>
        </authorList>
    </citation>
    <scope>NUCLEOTIDE SEQUENCE</scope>
</reference>
<dbReference type="EMBL" id="LR797498">
    <property type="protein sequence ID" value="CAB4220475.1"/>
    <property type="molecule type" value="Genomic_DNA"/>
</dbReference>
<evidence type="ECO:0000256" key="1">
    <source>
        <dbReference type="SAM" id="MobiDB-lite"/>
    </source>
</evidence>
<dbReference type="EMBL" id="LR796504">
    <property type="protein sequence ID" value="CAB4148876.1"/>
    <property type="molecule type" value="Genomic_DNA"/>
</dbReference>
<gene>
    <name evidence="3" type="ORF">UFOVP1027_39</name>
    <name evidence="4" type="ORF">UFOVP1182_5</name>
    <name evidence="5" type="ORF">UFOVP1632_21</name>
    <name evidence="2" type="ORF">UFOVP530_39</name>
</gene>
<sequence>MAGKGGAIAGNGRKSKDEENRIRDLMKPHSIHAINCLVNIVKDKDARPADKISASKLIIEYTYGKPKETVETTHNLNSFDIKELFKFDNSKE</sequence>